<dbReference type="InterPro" id="IPR027039">
    <property type="entry name" value="Crtac1"/>
</dbReference>
<feature type="domain" description="ASPIC/UnbV" evidence="3">
    <location>
        <begin position="485"/>
        <end position="551"/>
    </location>
</feature>
<dbReference type="InterPro" id="IPR013517">
    <property type="entry name" value="FG-GAP"/>
</dbReference>
<protein>
    <submittedName>
        <fullName evidence="4">FG-GAP repeat protein</fullName>
    </submittedName>
</protein>
<dbReference type="Pfam" id="PF13517">
    <property type="entry name" value="FG-GAP_3"/>
    <property type="match status" value="3"/>
</dbReference>
<feature type="region of interest" description="Disordered" evidence="2">
    <location>
        <begin position="23"/>
        <end position="74"/>
    </location>
</feature>
<dbReference type="Pfam" id="PF07593">
    <property type="entry name" value="UnbV_ASPIC"/>
    <property type="match status" value="1"/>
</dbReference>
<dbReference type="OrthoDB" id="5287961at2"/>
<dbReference type="PANTHER" id="PTHR16026:SF0">
    <property type="entry name" value="CARTILAGE ACIDIC PROTEIN 1"/>
    <property type="match status" value="1"/>
</dbReference>
<proteinExistence type="predicted"/>
<evidence type="ECO:0000313" key="4">
    <source>
        <dbReference type="EMBL" id="PRP90009.1"/>
    </source>
</evidence>
<dbReference type="SUPFAM" id="SSF69318">
    <property type="entry name" value="Integrin alpha N-terminal domain"/>
    <property type="match status" value="1"/>
</dbReference>
<organism evidence="4 5">
    <name type="scientific">Enhygromyxa salina</name>
    <dbReference type="NCBI Taxonomy" id="215803"/>
    <lineage>
        <taxon>Bacteria</taxon>
        <taxon>Pseudomonadati</taxon>
        <taxon>Myxococcota</taxon>
        <taxon>Polyangia</taxon>
        <taxon>Nannocystales</taxon>
        <taxon>Nannocystaceae</taxon>
        <taxon>Enhygromyxa</taxon>
    </lineage>
</organism>
<comment type="caution">
    <text evidence="4">The sequence shown here is derived from an EMBL/GenBank/DDBJ whole genome shotgun (WGS) entry which is preliminary data.</text>
</comment>
<dbReference type="AlphaFoldDB" id="A0A2S9XAY3"/>
<dbReference type="PANTHER" id="PTHR16026">
    <property type="entry name" value="CARTILAGE ACIDIC PROTEIN 1"/>
    <property type="match status" value="1"/>
</dbReference>
<accession>A0A2S9XAY3</accession>
<keyword evidence="1" id="KW-0732">Signal</keyword>
<dbReference type="InterPro" id="IPR011519">
    <property type="entry name" value="UnbV_ASPIC"/>
</dbReference>
<sequence>MRPWLGIALLTVACGEGPSLGAGLGSTPGHSSASEGSGSGSSADTWADEGGEAGDGAGDSGAANTDIPGDADPQLPFYESAVELGVDLVHNANAHHFSMPGQAWADIDRDGFLDLVLTTQLANNRVFMGGPGGQFTTPSWAEDIALPDQISAGAVFADYDNDGWPDLYITAMGPNTLLRNLEGEGFVDVSEAAGVGDPGVGETAAFGDLDGDGHLDLYVTNNDIASPDPVYHNRGDGSFEDVSHLLELDTRSRPSFSASFFDYDLDGDVDLYVANDKQVGNVLWRNDGPGCGGWCLTDVSASSGAGVELYSMGLAVGDYDSDGDQDLFVTSIGDMALLQNQTAQGQPEFLEIAAEAGTQVDTLGWGEVGWGAQFLDYDNDGWLDLYVALGKQDPGPQQHNMLLRNLANGSFAVVDEVGGAADPRMSFGLAIADHDADGWVDLLVGNSGDRYALYRNRSGEFQADRHHLSIELRADSSDAPISPEAIGARVYVHDDRGRTQLREVIAGSSLGAGSSLVLHFGLGHAVPVWVRVIWPDGRVDQWQDPPVDTRWVIDYPT</sequence>
<gene>
    <name evidence="4" type="ORF">ENSA5_68910</name>
</gene>
<name>A0A2S9XAY3_9BACT</name>
<evidence type="ECO:0000313" key="5">
    <source>
        <dbReference type="Proteomes" id="UP000237968"/>
    </source>
</evidence>
<dbReference type="Proteomes" id="UP000237968">
    <property type="component" value="Unassembled WGS sequence"/>
</dbReference>
<dbReference type="EMBL" id="PVNK01000307">
    <property type="protein sequence ID" value="PRP90009.1"/>
    <property type="molecule type" value="Genomic_DNA"/>
</dbReference>
<dbReference type="RefSeq" id="WP_106396014.1">
    <property type="nucleotide sequence ID" value="NZ_PVNK01000307.1"/>
</dbReference>
<evidence type="ECO:0000256" key="1">
    <source>
        <dbReference type="ARBA" id="ARBA00022729"/>
    </source>
</evidence>
<feature type="compositionally biased region" description="Low complexity" evidence="2">
    <location>
        <begin position="29"/>
        <end position="45"/>
    </location>
</feature>
<evidence type="ECO:0000256" key="2">
    <source>
        <dbReference type="SAM" id="MobiDB-lite"/>
    </source>
</evidence>
<evidence type="ECO:0000259" key="3">
    <source>
        <dbReference type="Pfam" id="PF07593"/>
    </source>
</evidence>
<reference evidence="4 5" key="1">
    <citation type="submission" date="2018-03" db="EMBL/GenBank/DDBJ databases">
        <title>Draft Genome Sequences of the Obligatory Marine Myxobacteria Enhygromyxa salina SWB005.</title>
        <authorList>
            <person name="Poehlein A."/>
            <person name="Moghaddam J.A."/>
            <person name="Harms H."/>
            <person name="Alanjari M."/>
            <person name="Koenig G.M."/>
            <person name="Daniel R."/>
            <person name="Schaeberle T.F."/>
        </authorList>
    </citation>
    <scope>NUCLEOTIDE SEQUENCE [LARGE SCALE GENOMIC DNA]</scope>
    <source>
        <strain evidence="4 5">SWB005</strain>
    </source>
</reference>
<keyword evidence="5" id="KW-1185">Reference proteome</keyword>
<dbReference type="InterPro" id="IPR028994">
    <property type="entry name" value="Integrin_alpha_N"/>
</dbReference>
<dbReference type="Gene3D" id="2.130.10.130">
    <property type="entry name" value="Integrin alpha, N-terminal"/>
    <property type="match status" value="3"/>
</dbReference>